<sequence length="108" mass="11529">MSLRWLNVVFGGWMLATGLVAGPRTPEFGDHIFLGLAIFLVAFLAMALPRLQAVNVVLGAWAVLSPFVLGYLDAGLAVNDIVVGILVCWVALTPPRPHRPRGRAAPAT</sequence>
<reference evidence="3" key="1">
    <citation type="submission" date="2009-01" db="EMBL/GenBank/DDBJ databases">
        <title>Complete sequence of Anaeromyxobacter dehalogenans 2CP-1.</title>
        <authorList>
            <consortium name="US DOE Joint Genome Institute"/>
            <person name="Lucas S."/>
            <person name="Copeland A."/>
            <person name="Lapidus A."/>
            <person name="Glavina del Rio T."/>
            <person name="Dalin E."/>
            <person name="Tice H."/>
            <person name="Bruce D."/>
            <person name="Goodwin L."/>
            <person name="Pitluck S."/>
            <person name="Saunders E."/>
            <person name="Brettin T."/>
            <person name="Detter J.C."/>
            <person name="Han C."/>
            <person name="Larimer F."/>
            <person name="Land M."/>
            <person name="Hauser L."/>
            <person name="Kyrpides N."/>
            <person name="Ovchinnikova G."/>
            <person name="Beliaev A.S."/>
            <person name="Richardson P."/>
        </authorList>
    </citation>
    <scope>NUCLEOTIDE SEQUENCE</scope>
    <source>
        <strain evidence="3">2CP-1</strain>
    </source>
</reference>
<dbReference type="HOGENOM" id="CLU_2191479_0_0_7"/>
<keyword evidence="1" id="KW-0472">Membrane</keyword>
<keyword evidence="1" id="KW-1133">Transmembrane helix</keyword>
<keyword evidence="4" id="KW-1185">Reference proteome</keyword>
<feature type="domain" description="SPW repeat-containing integral membrane" evidence="2">
    <location>
        <begin position="4"/>
        <end position="92"/>
    </location>
</feature>
<organism evidence="3 4">
    <name type="scientific">Anaeromyxobacter dehalogenans (strain ATCC BAA-258 / DSM 21875 / 2CP-1)</name>
    <dbReference type="NCBI Taxonomy" id="455488"/>
    <lineage>
        <taxon>Bacteria</taxon>
        <taxon>Pseudomonadati</taxon>
        <taxon>Myxococcota</taxon>
        <taxon>Myxococcia</taxon>
        <taxon>Myxococcales</taxon>
        <taxon>Cystobacterineae</taxon>
        <taxon>Anaeromyxobacteraceae</taxon>
        <taxon>Anaeromyxobacter</taxon>
    </lineage>
</organism>
<protein>
    <recommendedName>
        <fullName evidence="2">SPW repeat-containing integral membrane domain-containing protein</fullName>
    </recommendedName>
</protein>
<evidence type="ECO:0000313" key="3">
    <source>
        <dbReference type="EMBL" id="ACL67151.1"/>
    </source>
</evidence>
<dbReference type="KEGG" id="acp:A2cp1_3827"/>
<dbReference type="InterPro" id="IPR005530">
    <property type="entry name" value="SPW"/>
</dbReference>
<gene>
    <name evidence="3" type="ordered locus">A2cp1_3827</name>
</gene>
<feature type="transmembrane region" description="Helical" evidence="1">
    <location>
        <begin position="53"/>
        <end position="70"/>
    </location>
</feature>
<dbReference type="Proteomes" id="UP000007089">
    <property type="component" value="Chromosome"/>
</dbReference>
<evidence type="ECO:0000313" key="4">
    <source>
        <dbReference type="Proteomes" id="UP000007089"/>
    </source>
</evidence>
<evidence type="ECO:0000256" key="1">
    <source>
        <dbReference type="SAM" id="Phobius"/>
    </source>
</evidence>
<proteinExistence type="predicted"/>
<dbReference type="EMBL" id="CP001359">
    <property type="protein sequence ID" value="ACL67151.1"/>
    <property type="molecule type" value="Genomic_DNA"/>
</dbReference>
<dbReference type="AlphaFoldDB" id="B8J7H1"/>
<accession>B8J7H1</accession>
<name>B8J7H1_ANAD2</name>
<dbReference type="Pfam" id="PF03779">
    <property type="entry name" value="SPW"/>
    <property type="match status" value="1"/>
</dbReference>
<feature type="transmembrane region" description="Helical" evidence="1">
    <location>
        <begin position="31"/>
        <end position="48"/>
    </location>
</feature>
<evidence type="ECO:0000259" key="2">
    <source>
        <dbReference type="Pfam" id="PF03779"/>
    </source>
</evidence>
<dbReference type="RefSeq" id="WP_012527719.1">
    <property type="nucleotide sequence ID" value="NC_011891.1"/>
</dbReference>
<keyword evidence="1" id="KW-0812">Transmembrane</keyword>